<accession>A0A3N0XZS8</accession>
<dbReference type="OrthoDB" id="8961858at2759"/>
<dbReference type="Proteomes" id="UP000281406">
    <property type="component" value="Unassembled WGS sequence"/>
</dbReference>
<comment type="caution">
    <text evidence="1">The sequence shown here is derived from an EMBL/GenBank/DDBJ whole genome shotgun (WGS) entry which is preliminary data.</text>
</comment>
<dbReference type="AlphaFoldDB" id="A0A3N0XZS8"/>
<keyword evidence="2" id="KW-1185">Reference proteome</keyword>
<sequence length="97" mass="11334">MTHLDVQGHAEKMWNSRPNDVKRQVLEERCKTVEDLEELCDQLKDADFRKKMIRYLSSGSSLADGIRRMLKKLEIISYGDAIVTKGERENFHFSSFL</sequence>
<evidence type="ECO:0000313" key="1">
    <source>
        <dbReference type="EMBL" id="ROK47560.1"/>
    </source>
</evidence>
<proteinExistence type="predicted"/>
<gene>
    <name evidence="1" type="ORF">DPX16_1390</name>
</gene>
<evidence type="ECO:0000313" key="2">
    <source>
        <dbReference type="Proteomes" id="UP000281406"/>
    </source>
</evidence>
<organism evidence="1 2">
    <name type="scientific">Anabarilius grahami</name>
    <name type="common">Kanglang fish</name>
    <name type="synonym">Barilius grahami</name>
    <dbReference type="NCBI Taxonomy" id="495550"/>
    <lineage>
        <taxon>Eukaryota</taxon>
        <taxon>Metazoa</taxon>
        <taxon>Chordata</taxon>
        <taxon>Craniata</taxon>
        <taxon>Vertebrata</taxon>
        <taxon>Euteleostomi</taxon>
        <taxon>Actinopterygii</taxon>
        <taxon>Neopterygii</taxon>
        <taxon>Teleostei</taxon>
        <taxon>Ostariophysi</taxon>
        <taxon>Cypriniformes</taxon>
        <taxon>Xenocyprididae</taxon>
        <taxon>Xenocypridinae</taxon>
        <taxon>Xenocypridinae incertae sedis</taxon>
        <taxon>Anabarilius</taxon>
    </lineage>
</organism>
<name>A0A3N0XZS8_ANAGA</name>
<protein>
    <submittedName>
        <fullName evidence="1">Uncharacterized protein</fullName>
    </submittedName>
</protein>
<reference evidence="1 2" key="1">
    <citation type="submission" date="2018-10" db="EMBL/GenBank/DDBJ databases">
        <title>Genome assembly for a Yunnan-Guizhou Plateau 3E fish, Anabarilius grahami (Regan), and its evolutionary and genetic applications.</title>
        <authorList>
            <person name="Jiang W."/>
        </authorList>
    </citation>
    <scope>NUCLEOTIDE SEQUENCE [LARGE SCALE GENOMIC DNA]</scope>
    <source>
        <strain evidence="1">AG-KIZ</strain>
        <tissue evidence="1">Muscle</tissue>
    </source>
</reference>
<dbReference type="EMBL" id="RJVU01056646">
    <property type="protein sequence ID" value="ROK47560.1"/>
    <property type="molecule type" value="Genomic_DNA"/>
</dbReference>